<reference evidence="2" key="1">
    <citation type="journal article" date="2020" name="Stud. Mycol.">
        <title>101 Dothideomycetes genomes: A test case for predicting lifestyles and emergence of pathogens.</title>
        <authorList>
            <person name="Haridas S."/>
            <person name="Albert R."/>
            <person name="Binder M."/>
            <person name="Bloem J."/>
            <person name="LaButti K."/>
            <person name="Salamov A."/>
            <person name="Andreopoulos B."/>
            <person name="Baker S."/>
            <person name="Barry K."/>
            <person name="Bills G."/>
            <person name="Bluhm B."/>
            <person name="Cannon C."/>
            <person name="Castanera R."/>
            <person name="Culley D."/>
            <person name="Daum C."/>
            <person name="Ezra D."/>
            <person name="Gonzalez J."/>
            <person name="Henrissat B."/>
            <person name="Kuo A."/>
            <person name="Liang C."/>
            <person name="Lipzen A."/>
            <person name="Lutzoni F."/>
            <person name="Magnuson J."/>
            <person name="Mondo S."/>
            <person name="Nolan M."/>
            <person name="Ohm R."/>
            <person name="Pangilinan J."/>
            <person name="Park H.-J."/>
            <person name="Ramirez L."/>
            <person name="Alfaro M."/>
            <person name="Sun H."/>
            <person name="Tritt A."/>
            <person name="Yoshinaga Y."/>
            <person name="Zwiers L.-H."/>
            <person name="Turgeon B."/>
            <person name="Goodwin S."/>
            <person name="Spatafora J."/>
            <person name="Crous P."/>
            <person name="Grigoriev I."/>
        </authorList>
    </citation>
    <scope>NUCLEOTIDE SEQUENCE [LARGE SCALE GENOMIC DNA]</scope>
    <source>
        <strain evidence="2">CBS 304.66</strain>
    </source>
</reference>
<dbReference type="AlphaFoldDB" id="A0A9P4TRW6"/>
<evidence type="ECO:0000313" key="1">
    <source>
        <dbReference type="EMBL" id="KAF2270775.1"/>
    </source>
</evidence>
<keyword evidence="2" id="KW-1185">Reference proteome</keyword>
<protein>
    <submittedName>
        <fullName evidence="1">Uncharacterized protein</fullName>
    </submittedName>
</protein>
<accession>A0A9P4TRW6</accession>
<proteinExistence type="predicted"/>
<dbReference type="Proteomes" id="UP000800093">
    <property type="component" value="Unassembled WGS sequence"/>
</dbReference>
<organism evidence="1 2">
    <name type="scientific">Lojkania enalia</name>
    <dbReference type="NCBI Taxonomy" id="147567"/>
    <lineage>
        <taxon>Eukaryota</taxon>
        <taxon>Fungi</taxon>
        <taxon>Dikarya</taxon>
        <taxon>Ascomycota</taxon>
        <taxon>Pezizomycotina</taxon>
        <taxon>Dothideomycetes</taxon>
        <taxon>Pleosporomycetidae</taxon>
        <taxon>Pleosporales</taxon>
        <taxon>Pleosporales incertae sedis</taxon>
        <taxon>Lojkania</taxon>
    </lineage>
</organism>
<name>A0A9P4TRW6_9PLEO</name>
<gene>
    <name evidence="1" type="ORF">CC78DRAFT_73</name>
</gene>
<dbReference type="OrthoDB" id="3800277at2759"/>
<dbReference type="EMBL" id="ML986578">
    <property type="protein sequence ID" value="KAF2270775.1"/>
    <property type="molecule type" value="Genomic_DNA"/>
</dbReference>
<evidence type="ECO:0000313" key="2">
    <source>
        <dbReference type="Proteomes" id="UP000800093"/>
    </source>
</evidence>
<comment type="caution">
    <text evidence="1">The sequence shown here is derived from an EMBL/GenBank/DDBJ whole genome shotgun (WGS) entry which is preliminary data.</text>
</comment>
<sequence length="134" mass="15521">MASHVSESVQRFNPLHSRGNTWSRRFVKPAVNLGRLYAHPRYKPRGCWAYLEDGSIFIHPIKCLDHNAMESQLKTIQCFVNERRKAAKEDRPRIVIKEGKGIPMYFEFWCASPIFLVIASVRPLFQHHTTKGGL</sequence>